<evidence type="ECO:0000313" key="2">
    <source>
        <dbReference type="EMBL" id="CAA6675876.1"/>
    </source>
</evidence>
<feature type="transmembrane region" description="Helical" evidence="1">
    <location>
        <begin position="60"/>
        <end position="80"/>
    </location>
</feature>
<proteinExistence type="predicted"/>
<name>A0ABN7ED87_SPIIN</name>
<reference evidence="3" key="1">
    <citation type="journal article" date="2020" name="Sci. Rep.">
        <title>Chromosome-scale genome assembly for the duckweed Spirodela intermedia, integrating cytogenetic maps, PacBio and Oxford Nanopore libraries.</title>
        <authorList>
            <person name="Hoang P.T.N."/>
            <person name="Fiebig A."/>
            <person name="Novak P."/>
            <person name="Macas J."/>
            <person name="Cao H.X."/>
            <person name="Stepanenko A."/>
            <person name="Chen G."/>
            <person name="Borisjuk N."/>
            <person name="Scholz U."/>
            <person name="Schubert I."/>
        </authorList>
    </citation>
    <scope>NUCLEOTIDE SEQUENCE [LARGE SCALE GENOMIC DNA]</scope>
</reference>
<keyword evidence="1" id="KW-0472">Membrane</keyword>
<dbReference type="PANTHER" id="PTHR35046">
    <property type="entry name" value="ZINC KNUCKLE (CCHC-TYPE) FAMILY PROTEIN"/>
    <property type="match status" value="1"/>
</dbReference>
<evidence type="ECO:0000313" key="3">
    <source>
        <dbReference type="Proteomes" id="UP001189122"/>
    </source>
</evidence>
<comment type="caution">
    <text evidence="2">The sequence shown here is derived from an EMBL/GenBank/DDBJ whole genome shotgun (WGS) entry which is preliminary data.</text>
</comment>
<protein>
    <submittedName>
        <fullName evidence="2">Uncharacterized protein</fullName>
    </submittedName>
</protein>
<dbReference type="Gene3D" id="3.10.10.10">
    <property type="entry name" value="HIV Type 1 Reverse Transcriptase, subunit A, domain 1"/>
    <property type="match status" value="1"/>
</dbReference>
<accession>A0ABN7ED87</accession>
<dbReference type="InterPro" id="IPR043502">
    <property type="entry name" value="DNA/RNA_pol_sf"/>
</dbReference>
<sequence>MYYDDQVCLDVMSMNIGSILLGGPWLSDNDMTIQGKTDIYYFIFKGKKILLHPFMKKPKIPSPLFILLKIFFNPLFLFHLSPHIRKKISESLPLDPLVSSLIEYFKDIFLEELPNSLPPLRKIQHNIDLVLGSSLPKLPHYRMIPTEHQELKRQVMDLIEKGFIKESLSPCAVPTLLVPKKDGTWHMYIYRRAIN</sequence>
<organism evidence="2 3">
    <name type="scientific">Spirodela intermedia</name>
    <name type="common">Intermediate duckweed</name>
    <dbReference type="NCBI Taxonomy" id="51605"/>
    <lineage>
        <taxon>Eukaryota</taxon>
        <taxon>Viridiplantae</taxon>
        <taxon>Streptophyta</taxon>
        <taxon>Embryophyta</taxon>
        <taxon>Tracheophyta</taxon>
        <taxon>Spermatophyta</taxon>
        <taxon>Magnoliopsida</taxon>
        <taxon>Liliopsida</taxon>
        <taxon>Araceae</taxon>
        <taxon>Lemnoideae</taxon>
        <taxon>Spirodela</taxon>
    </lineage>
</organism>
<keyword evidence="1" id="KW-0812">Transmembrane</keyword>
<dbReference type="SUPFAM" id="SSF56672">
    <property type="entry name" value="DNA/RNA polymerases"/>
    <property type="match status" value="1"/>
</dbReference>
<keyword evidence="3" id="KW-1185">Reference proteome</keyword>
<evidence type="ECO:0000256" key="1">
    <source>
        <dbReference type="SAM" id="Phobius"/>
    </source>
</evidence>
<gene>
    <name evidence="2" type="ORF">SI7747_UN022218</name>
</gene>
<dbReference type="Proteomes" id="UP001189122">
    <property type="component" value="Unassembled WGS sequence"/>
</dbReference>
<dbReference type="PANTHER" id="PTHR35046:SF9">
    <property type="entry name" value="RNA-DIRECTED DNA POLYMERASE"/>
    <property type="match status" value="1"/>
</dbReference>
<dbReference type="EMBL" id="CACRZD030000414">
    <property type="protein sequence ID" value="CAA6675876.1"/>
    <property type="molecule type" value="Genomic_DNA"/>
</dbReference>
<keyword evidence="1" id="KW-1133">Transmembrane helix</keyword>